<dbReference type="InterPro" id="IPR058323">
    <property type="entry name" value="DUF8010"/>
</dbReference>
<dbReference type="Pfam" id="PF26035">
    <property type="entry name" value="DUF8010"/>
    <property type="match status" value="1"/>
</dbReference>
<evidence type="ECO:0000259" key="1">
    <source>
        <dbReference type="Pfam" id="PF26035"/>
    </source>
</evidence>
<evidence type="ECO:0000313" key="4">
    <source>
        <dbReference type="Proteomes" id="UP000092482"/>
    </source>
</evidence>
<dbReference type="InterPro" id="IPR058498">
    <property type="entry name" value="DUF8185"/>
</dbReference>
<dbReference type="EMBL" id="CP014989">
    <property type="protein sequence ID" value="ANS78537.1"/>
    <property type="molecule type" value="Genomic_DNA"/>
</dbReference>
<feature type="domain" description="DUF8185" evidence="2">
    <location>
        <begin position="121"/>
        <end position="228"/>
    </location>
</feature>
<dbReference type="AlphaFoldDB" id="A0A1B1NAT0"/>
<dbReference type="STRING" id="1758689.SGUI_1141"/>
<dbReference type="Proteomes" id="UP000092482">
    <property type="component" value="Chromosome"/>
</dbReference>
<feature type="domain" description="DUF8010" evidence="1">
    <location>
        <begin position="6"/>
        <end position="111"/>
    </location>
</feature>
<reference evidence="3 4" key="1">
    <citation type="submission" date="2016-03" db="EMBL/GenBank/DDBJ databases">
        <title>Shallow-sea hydrothermal system.</title>
        <authorList>
            <person name="Tang K."/>
        </authorList>
    </citation>
    <scope>NUCLEOTIDE SEQUENCE [LARGE SCALE GENOMIC DNA]</scope>
    <source>
        <strain evidence="3 4">JLT9</strain>
    </source>
</reference>
<proteinExistence type="predicted"/>
<dbReference type="RefSeq" id="WP_237141461.1">
    <property type="nucleotide sequence ID" value="NZ_CP014989.1"/>
</dbReference>
<evidence type="ECO:0000313" key="3">
    <source>
        <dbReference type="EMBL" id="ANS78537.1"/>
    </source>
</evidence>
<keyword evidence="4" id="KW-1185">Reference proteome</keyword>
<gene>
    <name evidence="3" type="ORF">SGUI_1141</name>
</gene>
<dbReference type="KEGG" id="serj:SGUI_1141"/>
<name>A0A1B1NAT0_9MICO</name>
<evidence type="ECO:0000259" key="2">
    <source>
        <dbReference type="Pfam" id="PF26572"/>
    </source>
</evidence>
<dbReference type="Pfam" id="PF26572">
    <property type="entry name" value="DUF8185"/>
    <property type="match status" value="1"/>
</dbReference>
<dbReference type="PATRIC" id="fig|1758689.4.peg.1179"/>
<accession>A0A1B1NAT0</accession>
<sequence length="229" mass="23043">MSGGATLVFPDGEGLADLATYARRAALLDEEGAIRLQVGGGAAAVLAAWVCVLPGQGVLRSGLVLGLRTMRLEPGQEALDTTVPLSGLADRFARRASTGDVSTVLPVPPTTVAPPWAAQSPPMGGWEQVDEVAPEVLQEAARAGIAEVAEGAPEGSGAAAVGALRARVWGRDLPGHRPAVPAGAALAAHALGFLGPQGAGIPAGRPATVHRSGPWLRVSTAAGHVVLRP</sequence>
<protein>
    <submittedName>
        <fullName evidence="3">Uncharacterized protein</fullName>
    </submittedName>
</protein>
<organism evidence="3 4">
    <name type="scientific">Serinicoccus hydrothermalis</name>
    <dbReference type="NCBI Taxonomy" id="1758689"/>
    <lineage>
        <taxon>Bacteria</taxon>
        <taxon>Bacillati</taxon>
        <taxon>Actinomycetota</taxon>
        <taxon>Actinomycetes</taxon>
        <taxon>Micrococcales</taxon>
        <taxon>Ornithinimicrobiaceae</taxon>
        <taxon>Serinicoccus</taxon>
    </lineage>
</organism>